<evidence type="ECO:0000313" key="2">
    <source>
        <dbReference type="Proteomes" id="UP000501466"/>
    </source>
</evidence>
<protein>
    <submittedName>
        <fullName evidence="1">Uncharacterized protein</fullName>
    </submittedName>
</protein>
<sequence>MHPTICSRASVNLKEQFKSLFSVSSSNITSPYQTSVSIDMLDELSIPSLFALLSHASPSYIDAGQLLVSTRHLASTDESDGRSYNVFTRLSSSERKLLGYYNYDISSCLQIVSFGLLYRYSSNPELFSDYCLVFNYAWDTDFKRSFRQQISNDIVIDESDVKKELTAFANGKRNSHLEHPMLEMFQQQSDRLRREVLALIFTYEPDVFAIALSQSRKDLPDNVNWIDIEAPEEPALAYAKSSVFFFVWTYYEKQIRDAMLSLVDDGIPLHDAIYSRRIVSPDTFEKAIFDQTGFEVKIA</sequence>
<organism evidence="1 2">
    <name type="scientific">Thiosulfativibrio zosterae</name>
    <dbReference type="NCBI Taxonomy" id="2675053"/>
    <lineage>
        <taxon>Bacteria</taxon>
        <taxon>Pseudomonadati</taxon>
        <taxon>Pseudomonadota</taxon>
        <taxon>Gammaproteobacteria</taxon>
        <taxon>Thiotrichales</taxon>
        <taxon>Piscirickettsiaceae</taxon>
        <taxon>Thiosulfativibrio</taxon>
    </lineage>
</organism>
<dbReference type="Proteomes" id="UP000501466">
    <property type="component" value="Chromosome"/>
</dbReference>
<name>A0A6F8PQA7_9GAMM</name>
<reference evidence="2" key="1">
    <citation type="submission" date="2019-11" db="EMBL/GenBank/DDBJ databases">
        <title>Isolation and characterization of two novel species in the genus Thiomicrorhabdus.</title>
        <authorList>
            <person name="Mochizuki J."/>
            <person name="Kojima H."/>
            <person name="Fukui M."/>
        </authorList>
    </citation>
    <scope>NUCLEOTIDE SEQUENCE [LARGE SCALE GENOMIC DNA]</scope>
    <source>
        <strain evidence="2">AkT22</strain>
    </source>
</reference>
<dbReference type="AlphaFoldDB" id="A0A6F8PQA7"/>
<dbReference type="KEGG" id="tzo:THMIRHAT_20450"/>
<accession>A0A6F8PQA7</accession>
<gene>
    <name evidence="1" type="ORF">THMIRHAT_20450</name>
</gene>
<dbReference type="RefSeq" id="WP_173292027.1">
    <property type="nucleotide sequence ID" value="NZ_AP021888.1"/>
</dbReference>
<evidence type="ECO:0000313" key="1">
    <source>
        <dbReference type="EMBL" id="BBP44299.1"/>
    </source>
</evidence>
<dbReference type="EMBL" id="AP021888">
    <property type="protein sequence ID" value="BBP44299.1"/>
    <property type="molecule type" value="Genomic_DNA"/>
</dbReference>
<proteinExistence type="predicted"/>
<keyword evidence="2" id="KW-1185">Reference proteome</keyword>